<feature type="region of interest" description="Disordered" evidence="5">
    <location>
        <begin position="312"/>
        <end position="373"/>
    </location>
</feature>
<feature type="compositionally biased region" description="Basic and acidic residues" evidence="5">
    <location>
        <begin position="265"/>
        <end position="276"/>
    </location>
</feature>
<proteinExistence type="predicted"/>
<dbReference type="InParanoid" id="A0A0G4G4J7"/>
<dbReference type="SUPFAM" id="SSF103481">
    <property type="entry name" value="Multidrug resistance efflux transporter EmrE"/>
    <property type="match status" value="1"/>
</dbReference>
<feature type="compositionally biased region" description="Low complexity" evidence="5">
    <location>
        <begin position="752"/>
        <end position="782"/>
    </location>
</feature>
<feature type="transmembrane region" description="Helical" evidence="6">
    <location>
        <begin position="81"/>
        <end position="104"/>
    </location>
</feature>
<feature type="transmembrane region" description="Helical" evidence="6">
    <location>
        <begin position="135"/>
        <end position="155"/>
    </location>
</feature>
<dbReference type="Proteomes" id="UP000041254">
    <property type="component" value="Unassembled WGS sequence"/>
</dbReference>
<dbReference type="PANTHER" id="PTHR12570">
    <property type="match status" value="1"/>
</dbReference>
<dbReference type="VEuPathDB" id="CryptoDB:Vbra_16995"/>
<feature type="compositionally biased region" description="Basic and acidic residues" evidence="5">
    <location>
        <begin position="437"/>
        <end position="453"/>
    </location>
</feature>
<evidence type="ECO:0000256" key="2">
    <source>
        <dbReference type="ARBA" id="ARBA00022692"/>
    </source>
</evidence>
<organism evidence="7 8">
    <name type="scientific">Vitrella brassicaformis (strain CCMP3155)</name>
    <dbReference type="NCBI Taxonomy" id="1169540"/>
    <lineage>
        <taxon>Eukaryota</taxon>
        <taxon>Sar</taxon>
        <taxon>Alveolata</taxon>
        <taxon>Colpodellida</taxon>
        <taxon>Vitrellaceae</taxon>
        <taxon>Vitrella</taxon>
    </lineage>
</organism>
<dbReference type="GO" id="GO:0016020">
    <property type="term" value="C:membrane"/>
    <property type="evidence" value="ECO:0007669"/>
    <property type="project" value="UniProtKB-SubCell"/>
</dbReference>
<feature type="region of interest" description="Disordered" evidence="5">
    <location>
        <begin position="265"/>
        <end position="286"/>
    </location>
</feature>
<protein>
    <submittedName>
        <fullName evidence="7">Uncharacterized protein</fullName>
    </submittedName>
</protein>
<keyword evidence="4 6" id="KW-0472">Membrane</keyword>
<keyword evidence="3 6" id="KW-1133">Transmembrane helix</keyword>
<evidence type="ECO:0000256" key="3">
    <source>
        <dbReference type="ARBA" id="ARBA00022989"/>
    </source>
</evidence>
<dbReference type="Gene3D" id="1.10.3730.20">
    <property type="match status" value="1"/>
</dbReference>
<dbReference type="OrthoDB" id="329738at2759"/>
<feature type="region of interest" description="Disordered" evidence="5">
    <location>
        <begin position="748"/>
        <end position="788"/>
    </location>
</feature>
<name>A0A0G4G4J7_VITBC</name>
<dbReference type="PhylomeDB" id="A0A0G4G4J7"/>
<dbReference type="FunCoup" id="A0A0G4G4J7">
    <property type="interactions" value="49"/>
</dbReference>
<evidence type="ECO:0000313" key="7">
    <source>
        <dbReference type="EMBL" id="CEM23185.1"/>
    </source>
</evidence>
<dbReference type="InterPro" id="IPR037185">
    <property type="entry name" value="EmrE-like"/>
</dbReference>
<evidence type="ECO:0000313" key="8">
    <source>
        <dbReference type="Proteomes" id="UP000041254"/>
    </source>
</evidence>
<dbReference type="GO" id="GO:0015095">
    <property type="term" value="F:magnesium ion transmembrane transporter activity"/>
    <property type="evidence" value="ECO:0007669"/>
    <property type="project" value="InterPro"/>
</dbReference>
<dbReference type="EMBL" id="CDMY01000562">
    <property type="protein sequence ID" value="CEM23185.1"/>
    <property type="molecule type" value="Genomic_DNA"/>
</dbReference>
<feature type="transmembrane region" description="Helical" evidence="6">
    <location>
        <begin position="537"/>
        <end position="556"/>
    </location>
</feature>
<reference evidence="7 8" key="1">
    <citation type="submission" date="2014-11" db="EMBL/GenBank/DDBJ databases">
        <authorList>
            <person name="Zhu J."/>
            <person name="Qi W."/>
            <person name="Song R."/>
        </authorList>
    </citation>
    <scope>NUCLEOTIDE SEQUENCE [LARGE SCALE GENOMIC DNA]</scope>
</reference>
<feature type="transmembrane region" description="Helical" evidence="6">
    <location>
        <begin position="502"/>
        <end position="525"/>
    </location>
</feature>
<keyword evidence="8" id="KW-1185">Reference proteome</keyword>
<dbReference type="InterPro" id="IPR008521">
    <property type="entry name" value="Mg_trans_NIPA"/>
</dbReference>
<sequence length="788" mass="86138">MVTSFNRAAAPPKAAIVMMALRRASNMLSLPLLRGIVVLCLNEAAAKHGHHHHPDDFPTSWWNSFLEFLSSLSVLQYMTPVQMLICGAIMTVTGATMCCLGSHLQKAAGLNTMIPRDGTFFDRHVGYIPRIPWRWWWGMIIYISGNAVHMLALAFAPASVLSPMNSVSLFFSAIIGSVMHGELLGSREWLSTTLIVLGVVSCTYASVNPSIHRHKSLQEQVGADFFGTPDPWYVAYMILLFAGILGCLVWANHVEAHHSQTLEKKLAQEQTKRHSEQQAIAAESAAAAADFQESGAPWGNGDDLSTSFAAEAAVSGGPRVPHPSLTKVAPSGEAEPSRADDTGAGVQLAPVPKRASSQRQRSNFHPVDENQPMDVSRLALEPEGVQEDPQYDQQQQGDLPEEQQPLVSHQGHPAQPGIVTRPRDQEVMQEGGEAGVDVERGEGGQHKEQGEGEDKAEEETVGWPRQLGFAYGFIAGMTGSQTVLEVKQAAALIELSFRDQSVLYGPALYFACVVVFLSATLQIHYCNQGMMQGESTVVLPCYYISWCVFGTLGGFAKFHEIDGFGPNQVVLFVVGFIIILLGAVLLSFDYSVEELTFIGHVSGKIRTGANKLQALVPMGLMPLPVQVDKEKMVVEFQNQKEAKLEAQYREFVASLPEEKETKLTRSMSISDPQDAKGDRAMVKDMTAQARIKLSVGDRSKMFGSLNKTEALKFHSQQLPQPPKELGYIHLADKQKGHKIPGLADIQWGEATPAQQQQQQEEGQQPQAAPQGLEGAQQLQARLLPPPQK</sequence>
<feature type="region of interest" description="Disordered" evidence="5">
    <location>
        <begin position="386"/>
        <end position="460"/>
    </location>
</feature>
<dbReference type="PANTHER" id="PTHR12570:SF9">
    <property type="entry name" value="MAGNESIUM TRANSPORTER NIPA8-RELATED"/>
    <property type="match status" value="1"/>
</dbReference>
<feature type="transmembrane region" description="Helical" evidence="6">
    <location>
        <begin position="568"/>
        <end position="588"/>
    </location>
</feature>
<evidence type="ECO:0000256" key="5">
    <source>
        <dbReference type="SAM" id="MobiDB-lite"/>
    </source>
</evidence>
<evidence type="ECO:0000256" key="1">
    <source>
        <dbReference type="ARBA" id="ARBA00004141"/>
    </source>
</evidence>
<dbReference type="STRING" id="1169540.A0A0G4G4J7"/>
<feature type="transmembrane region" description="Helical" evidence="6">
    <location>
        <begin position="231"/>
        <end position="251"/>
    </location>
</feature>
<accession>A0A0G4G4J7</accession>
<evidence type="ECO:0000256" key="4">
    <source>
        <dbReference type="ARBA" id="ARBA00023136"/>
    </source>
</evidence>
<keyword evidence="2 6" id="KW-0812">Transmembrane</keyword>
<dbReference type="AlphaFoldDB" id="A0A0G4G4J7"/>
<evidence type="ECO:0000256" key="6">
    <source>
        <dbReference type="SAM" id="Phobius"/>
    </source>
</evidence>
<gene>
    <name evidence="7" type="ORF">Vbra_16995</name>
</gene>
<feature type="compositionally biased region" description="Low complexity" evidence="5">
    <location>
        <begin position="391"/>
        <end position="406"/>
    </location>
</feature>
<feature type="compositionally biased region" description="Low complexity" evidence="5">
    <location>
        <begin position="277"/>
        <end position="286"/>
    </location>
</feature>
<dbReference type="Pfam" id="PF05653">
    <property type="entry name" value="Mg_trans_NIPA"/>
    <property type="match status" value="2"/>
</dbReference>
<comment type="subcellular location">
    <subcellularLocation>
        <location evidence="1">Membrane</location>
        <topology evidence="1">Multi-pass membrane protein</topology>
    </subcellularLocation>
</comment>